<proteinExistence type="predicted"/>
<comment type="caution">
    <text evidence="4">The sequence shown here is derived from an EMBL/GenBank/DDBJ whole genome shotgun (WGS) entry which is preliminary data.</text>
</comment>
<evidence type="ECO:0000256" key="2">
    <source>
        <dbReference type="SAM" id="Phobius"/>
    </source>
</evidence>
<feature type="transmembrane region" description="Helical" evidence="2">
    <location>
        <begin position="210"/>
        <end position="231"/>
    </location>
</feature>
<keyword evidence="2" id="KW-0472">Membrane</keyword>
<dbReference type="EMBL" id="JAJJHW010001127">
    <property type="protein sequence ID" value="KAH8378211.1"/>
    <property type="molecule type" value="Genomic_DNA"/>
</dbReference>
<evidence type="ECO:0000256" key="1">
    <source>
        <dbReference type="SAM" id="MobiDB-lite"/>
    </source>
</evidence>
<reference evidence="4" key="1">
    <citation type="journal article" date="2021" name="Mol. Ecol. Resour.">
        <title>Phylogenomic analyses of the genus Drosophila reveals genomic signals of climate adaptation.</title>
        <authorList>
            <person name="Li F."/>
            <person name="Rane R.V."/>
            <person name="Luria V."/>
            <person name="Xiong Z."/>
            <person name="Chen J."/>
            <person name="Li Z."/>
            <person name="Catullo R.A."/>
            <person name="Griffin P.C."/>
            <person name="Schiffer M."/>
            <person name="Pearce S."/>
            <person name="Lee S.F."/>
            <person name="McElroy K."/>
            <person name="Stocker A."/>
            <person name="Shirriffs J."/>
            <person name="Cockerell F."/>
            <person name="Coppin C."/>
            <person name="Sgro C.M."/>
            <person name="Karger A."/>
            <person name="Cain J.W."/>
            <person name="Weber J.A."/>
            <person name="Santpere G."/>
            <person name="Kirschner M.W."/>
            <person name="Hoffmann A.A."/>
            <person name="Oakeshott J.G."/>
            <person name="Zhang G."/>
        </authorList>
    </citation>
    <scope>NUCLEOTIDE SEQUENCE</scope>
    <source>
        <strain evidence="4">BGI-SZ-2011g</strain>
    </source>
</reference>
<protein>
    <submittedName>
        <fullName evidence="4">Uncharacterized protein</fullName>
    </submittedName>
</protein>
<sequence>MKCCRLGLLLLLMTCGVFADFYDADCSESCNENQIYDTNCKCVCKEGYYPELLTGDCLPNECNPKCENNLICVSGKCVCENGLQNNGVPGAPKCDPPMSEMFETKTIKLELNILNNTATSDDTTHNTTTTPHHTTHNTTTTPHHTTHNTTTTPHHTTHNTTTTPDHHSTRNTTTTIHPHPTHNTTTTTHKPPITTKKHHHTPGKTAMSPWAITGIIVLVAAVGGLGAYMIYKSRHRGTLRVAP</sequence>
<feature type="region of interest" description="Disordered" evidence="1">
    <location>
        <begin position="118"/>
        <end position="205"/>
    </location>
</feature>
<dbReference type="Gene3D" id="2.10.25.10">
    <property type="entry name" value="Laminin"/>
    <property type="match status" value="1"/>
</dbReference>
<keyword evidence="3" id="KW-0732">Signal</keyword>
<evidence type="ECO:0000256" key="3">
    <source>
        <dbReference type="SAM" id="SignalP"/>
    </source>
</evidence>
<dbReference type="InterPro" id="IPR009030">
    <property type="entry name" value="Growth_fac_rcpt_cys_sf"/>
</dbReference>
<keyword evidence="2" id="KW-1133">Transmembrane helix</keyword>
<name>A0AAD4PPL6_9MUSC</name>
<evidence type="ECO:0000313" key="4">
    <source>
        <dbReference type="EMBL" id="KAH8378211.1"/>
    </source>
</evidence>
<gene>
    <name evidence="4" type="ORF">KR093_010146</name>
</gene>
<feature type="chain" id="PRO_5042122730" evidence="3">
    <location>
        <begin position="20"/>
        <end position="243"/>
    </location>
</feature>
<organism evidence="4 5">
    <name type="scientific">Drosophila rubida</name>
    <dbReference type="NCBI Taxonomy" id="30044"/>
    <lineage>
        <taxon>Eukaryota</taxon>
        <taxon>Metazoa</taxon>
        <taxon>Ecdysozoa</taxon>
        <taxon>Arthropoda</taxon>
        <taxon>Hexapoda</taxon>
        <taxon>Insecta</taxon>
        <taxon>Pterygota</taxon>
        <taxon>Neoptera</taxon>
        <taxon>Endopterygota</taxon>
        <taxon>Diptera</taxon>
        <taxon>Brachycera</taxon>
        <taxon>Muscomorpha</taxon>
        <taxon>Ephydroidea</taxon>
        <taxon>Drosophilidae</taxon>
        <taxon>Drosophila</taxon>
    </lineage>
</organism>
<feature type="compositionally biased region" description="Low complexity" evidence="1">
    <location>
        <begin position="118"/>
        <end position="163"/>
    </location>
</feature>
<feature type="compositionally biased region" description="Low complexity" evidence="1">
    <location>
        <begin position="170"/>
        <end position="194"/>
    </location>
</feature>
<keyword evidence="5" id="KW-1185">Reference proteome</keyword>
<keyword evidence="2" id="KW-0812">Transmembrane</keyword>
<dbReference type="Proteomes" id="UP001200034">
    <property type="component" value="Unassembled WGS sequence"/>
</dbReference>
<accession>A0AAD4PPL6</accession>
<dbReference type="AlphaFoldDB" id="A0AAD4PPL6"/>
<dbReference type="SUPFAM" id="SSF57184">
    <property type="entry name" value="Growth factor receptor domain"/>
    <property type="match status" value="1"/>
</dbReference>
<feature type="signal peptide" evidence="3">
    <location>
        <begin position="1"/>
        <end position="19"/>
    </location>
</feature>
<evidence type="ECO:0000313" key="5">
    <source>
        <dbReference type="Proteomes" id="UP001200034"/>
    </source>
</evidence>